<evidence type="ECO:0000256" key="3">
    <source>
        <dbReference type="ARBA" id="ARBA00022827"/>
    </source>
</evidence>
<proteinExistence type="inferred from homology"/>
<sequence>MPLLDYLDRPNLVESCSLESTEQPTVAIIGCGPGGMSFLHALAHRRQKLENAGDDDGIARLPIVTCYEMSSSPGGVWKSNEGKDTSTNMYQGLWINGHKEAQEYFDYSYDDHFKCAVPAYQPRSQILEYMLARATSIEDIFQYVKFDTTVTSVHFDETRNLFDVTDIKNETGKKTTLSYDKCIWSGGINGTPNVPSKIEKVLLKQCFEGHIFHSSEMSSFCEKVSGKRVVLVGDSYSAEDLALQLIKLGVEKIYIISRRGEGAAAYIKSWPEDKVKLLEKYAVCGVTSDKAGIVCSRVKCLDDDNDKIEIPDIFSIIFCTGYEPKMDYLSDDLCEWNDEGWYETWSTPADWKSKENILSSTLADVEPSEILTCEHDCHVIDGLYNHHLMSNPDMMFMFETSSHPLLDIDILAWCLLAYVCGDVTLPTFEKMEEEQMAQRLEKMDISDYRYSSDKNYAAACDNIHKDHWIHEYSSDNYLLYEQETIVYEHLILARRMIIGNYPLKFGTKDKLNVVGEKSVKMCTDEGAARYRLNPDDPDSSWKTFRDQDPTSFQSLITGTIAAPLKGHWMDLDDDGNLNNK</sequence>
<dbReference type="SUPFAM" id="SSF51905">
    <property type="entry name" value="FAD/NAD(P)-binding domain"/>
    <property type="match status" value="1"/>
</dbReference>
<protein>
    <submittedName>
        <fullName evidence="5">Uncharacterized protein</fullName>
    </submittedName>
</protein>
<dbReference type="EMBL" id="HBHI01028987">
    <property type="protein sequence ID" value="CAD9699368.1"/>
    <property type="molecule type" value="Transcribed_RNA"/>
</dbReference>
<comment type="similarity">
    <text evidence="1">Belongs to the FMO family.</text>
</comment>
<organism evidence="5">
    <name type="scientific">Eucampia antarctica</name>
    <dbReference type="NCBI Taxonomy" id="49252"/>
    <lineage>
        <taxon>Eukaryota</taxon>
        <taxon>Sar</taxon>
        <taxon>Stramenopiles</taxon>
        <taxon>Ochrophyta</taxon>
        <taxon>Bacillariophyta</taxon>
        <taxon>Mediophyceae</taxon>
        <taxon>Biddulphiophycidae</taxon>
        <taxon>Hemiaulales</taxon>
        <taxon>Hemiaulaceae</taxon>
        <taxon>Eucampia</taxon>
    </lineage>
</organism>
<dbReference type="InterPro" id="IPR036188">
    <property type="entry name" value="FAD/NAD-bd_sf"/>
</dbReference>
<reference evidence="5" key="1">
    <citation type="submission" date="2021-01" db="EMBL/GenBank/DDBJ databases">
        <authorList>
            <person name="Corre E."/>
            <person name="Pelletier E."/>
            <person name="Niang G."/>
            <person name="Scheremetjew M."/>
            <person name="Finn R."/>
            <person name="Kale V."/>
            <person name="Holt S."/>
            <person name="Cochrane G."/>
            <person name="Meng A."/>
            <person name="Brown T."/>
            <person name="Cohen L."/>
        </authorList>
    </citation>
    <scope>NUCLEOTIDE SEQUENCE</scope>
    <source>
        <strain evidence="5">CCMP1452</strain>
    </source>
</reference>
<dbReference type="AlphaFoldDB" id="A0A7S2SGE8"/>
<keyword evidence="2" id="KW-0285">Flavoprotein</keyword>
<dbReference type="GO" id="GO:0050661">
    <property type="term" value="F:NADP binding"/>
    <property type="evidence" value="ECO:0007669"/>
    <property type="project" value="InterPro"/>
</dbReference>
<gene>
    <name evidence="5" type="ORF">EANT1437_LOCUS14862</name>
</gene>
<dbReference type="Gene3D" id="3.50.50.60">
    <property type="entry name" value="FAD/NAD(P)-binding domain"/>
    <property type="match status" value="2"/>
</dbReference>
<dbReference type="InterPro" id="IPR020946">
    <property type="entry name" value="Flavin_mOase-like"/>
</dbReference>
<dbReference type="Pfam" id="PF00743">
    <property type="entry name" value="FMO-like"/>
    <property type="match status" value="1"/>
</dbReference>
<keyword evidence="4" id="KW-0560">Oxidoreductase</keyword>
<evidence type="ECO:0000256" key="1">
    <source>
        <dbReference type="ARBA" id="ARBA00009183"/>
    </source>
</evidence>
<dbReference type="GO" id="GO:0004499">
    <property type="term" value="F:N,N-dimethylaniline monooxygenase activity"/>
    <property type="evidence" value="ECO:0007669"/>
    <property type="project" value="InterPro"/>
</dbReference>
<evidence type="ECO:0000256" key="2">
    <source>
        <dbReference type="ARBA" id="ARBA00022630"/>
    </source>
</evidence>
<evidence type="ECO:0000256" key="4">
    <source>
        <dbReference type="ARBA" id="ARBA00023002"/>
    </source>
</evidence>
<name>A0A7S2SGE8_9STRA</name>
<evidence type="ECO:0000313" key="5">
    <source>
        <dbReference type="EMBL" id="CAD9699368.1"/>
    </source>
</evidence>
<dbReference type="GO" id="GO:0050660">
    <property type="term" value="F:flavin adenine dinucleotide binding"/>
    <property type="evidence" value="ECO:0007669"/>
    <property type="project" value="InterPro"/>
</dbReference>
<dbReference type="InterPro" id="IPR050346">
    <property type="entry name" value="FMO-like"/>
</dbReference>
<dbReference type="PANTHER" id="PTHR23023">
    <property type="entry name" value="DIMETHYLANILINE MONOOXYGENASE"/>
    <property type="match status" value="1"/>
</dbReference>
<accession>A0A7S2SGE8</accession>
<keyword evidence="3" id="KW-0274">FAD</keyword>